<feature type="chain" id="PRO_5025431256" evidence="2">
    <location>
        <begin position="25"/>
        <end position="937"/>
    </location>
</feature>
<dbReference type="Proteomes" id="UP000476411">
    <property type="component" value="Chromosome"/>
</dbReference>
<dbReference type="KEGG" id="chih:GWR21_22885"/>
<proteinExistence type="inferred from homology"/>
<accession>A0A6B9ZMD6</accession>
<evidence type="ECO:0000313" key="5">
    <source>
        <dbReference type="Proteomes" id="UP000476411"/>
    </source>
</evidence>
<dbReference type="Pfam" id="PF00082">
    <property type="entry name" value="Peptidase_S8"/>
    <property type="match status" value="1"/>
</dbReference>
<dbReference type="InterPro" id="IPR051048">
    <property type="entry name" value="Peptidase_S8/S53_subtilisin"/>
</dbReference>
<dbReference type="PANTHER" id="PTHR43399:SF4">
    <property type="entry name" value="CELL WALL-ASSOCIATED PROTEASE"/>
    <property type="match status" value="1"/>
</dbReference>
<dbReference type="AlphaFoldDB" id="A0A6B9ZMD6"/>
<dbReference type="RefSeq" id="WP_162333974.1">
    <property type="nucleotide sequence ID" value="NZ_CP048113.1"/>
</dbReference>
<dbReference type="InterPro" id="IPR008979">
    <property type="entry name" value="Galactose-bd-like_sf"/>
</dbReference>
<dbReference type="Gene3D" id="2.60.120.380">
    <property type="match status" value="1"/>
</dbReference>
<evidence type="ECO:0000256" key="1">
    <source>
        <dbReference type="ARBA" id="ARBA00011073"/>
    </source>
</evidence>
<keyword evidence="2" id="KW-0732">Signal</keyword>
<dbReference type="EMBL" id="CP048113">
    <property type="protein sequence ID" value="QHS62325.1"/>
    <property type="molecule type" value="Genomic_DNA"/>
</dbReference>
<dbReference type="SUPFAM" id="SSF52743">
    <property type="entry name" value="Subtilisin-like"/>
    <property type="match status" value="1"/>
</dbReference>
<gene>
    <name evidence="4" type="ORF">GWR21_22885</name>
</gene>
<feature type="domain" description="Peptidase S8/S53" evidence="3">
    <location>
        <begin position="235"/>
        <end position="448"/>
    </location>
</feature>
<evidence type="ECO:0000259" key="3">
    <source>
        <dbReference type="Pfam" id="PF00082"/>
    </source>
</evidence>
<dbReference type="InterPro" id="IPR000209">
    <property type="entry name" value="Peptidase_S8/S53_dom"/>
</dbReference>
<dbReference type="InterPro" id="IPR026444">
    <property type="entry name" value="Secre_tail"/>
</dbReference>
<protein>
    <submittedName>
        <fullName evidence="4">S8 family serine peptidase</fullName>
    </submittedName>
</protein>
<dbReference type="InterPro" id="IPR036852">
    <property type="entry name" value="Peptidase_S8/S53_dom_sf"/>
</dbReference>
<reference evidence="4 5" key="1">
    <citation type="submission" date="2020-01" db="EMBL/GenBank/DDBJ databases">
        <title>Complete genome sequence of Chitinophaga sp. H33E-04 isolated from quinoa roots.</title>
        <authorList>
            <person name="Weon H.-Y."/>
            <person name="Lee S.A."/>
        </authorList>
    </citation>
    <scope>NUCLEOTIDE SEQUENCE [LARGE SCALE GENOMIC DNA]</scope>
    <source>
        <strain evidence="4 5">H33E-04</strain>
    </source>
</reference>
<dbReference type="GO" id="GO:0004252">
    <property type="term" value="F:serine-type endopeptidase activity"/>
    <property type="evidence" value="ECO:0007669"/>
    <property type="project" value="InterPro"/>
</dbReference>
<comment type="similarity">
    <text evidence="1">Belongs to the peptidase S8 family.</text>
</comment>
<dbReference type="SUPFAM" id="SSF49785">
    <property type="entry name" value="Galactose-binding domain-like"/>
    <property type="match status" value="1"/>
</dbReference>
<evidence type="ECO:0000256" key="2">
    <source>
        <dbReference type="SAM" id="SignalP"/>
    </source>
</evidence>
<dbReference type="GO" id="GO:0006508">
    <property type="term" value="P:proteolysis"/>
    <property type="evidence" value="ECO:0007669"/>
    <property type="project" value="InterPro"/>
</dbReference>
<dbReference type="PANTHER" id="PTHR43399">
    <property type="entry name" value="SUBTILISIN-RELATED"/>
    <property type="match status" value="1"/>
</dbReference>
<feature type="signal peptide" evidence="2">
    <location>
        <begin position="1"/>
        <end position="24"/>
    </location>
</feature>
<name>A0A6B9ZMD6_9BACT</name>
<dbReference type="NCBIfam" id="TIGR04183">
    <property type="entry name" value="Por_Secre_tail"/>
    <property type="match status" value="1"/>
</dbReference>
<dbReference type="Gene3D" id="3.40.50.200">
    <property type="entry name" value="Peptidase S8/S53 domain"/>
    <property type="match status" value="1"/>
</dbReference>
<evidence type="ECO:0000313" key="4">
    <source>
        <dbReference type="EMBL" id="QHS62325.1"/>
    </source>
</evidence>
<organism evidence="4 5">
    <name type="scientific">Chitinophaga agri</name>
    <dbReference type="NCBI Taxonomy" id="2703787"/>
    <lineage>
        <taxon>Bacteria</taxon>
        <taxon>Pseudomonadati</taxon>
        <taxon>Bacteroidota</taxon>
        <taxon>Chitinophagia</taxon>
        <taxon>Chitinophagales</taxon>
        <taxon>Chitinophagaceae</taxon>
        <taxon>Chitinophaga</taxon>
    </lineage>
</organism>
<keyword evidence="5" id="KW-1185">Reference proteome</keyword>
<sequence length="937" mass="102772">MNARLLTFASLMLVHLCICFQLSAQQRISIDSITVLYTDTTQTASPYYLVKFRSFPGHSLLSRHGLIRSLSGQHHVLKSAQFDSLETKLVEYALKANYNWKCSEQLVSEMSRVPEADSVRVQVSYAEDIRQLRYCRPFSISADYSVALAVVKKKDWALFMAQENVRFADRLRTPRTEVTISNALPSVNFINALHEQYPGLQGADHVVGLKEELFDSTDLDLLGKAVSSPLAAGKLNPHATMMATLIAGLGNSGPRGKGVAVKAKLSSSDYMRLLPDDNDYFKNGGISLQNHSYGTAIENYYGAEAVAYDQQVYTLDTLLHVFSSGNVGNTAPTSGTYKGITRYANLTGTFKQSKNVLVAGGIDTGYQVPLLSSKGPAFDGRIAPQLVAYGQAGTSDAAATTTGIATLVQEAYQQEYGRTPSAAMTKAILINSADDLYTPGPDHSSGYGIVNALGAIRTVKNRRLLGGEVNGGNTVSFPVTVPANTRQLKVTLTWTDPASTETAAKALVNDLDLSVIEEAGQIYLPWVLSTFPHADSLQAAAYKGRDTLNNTEQVTIDWPTAGATRIMVQAATLRSGNTQRFSLAYQLIPASSFEWQYPAAGEQLTSGKNISVRWRTLYAGDGALSFSIDSGATWTQVAADIPVAAGNIRWQVPDVFSKGLLRITTADTIWTSPYFTISPPVTVNVGFNCPDTLLVYWPAVNNAAAYDVLGLSGQTFSHITTTTDTLLFLPKTQLTSDFITVRPVHKDGWAVALSNSYNYDQQGIYCFFRQVLADVMEDNSVDISVTLSTLLRVRKIYWERMLGNDFVTISSQDVTTDERYIFKDHPEQSGLISYRIKLELTDGRIVYSDIQTVQLLFDRDFHLFPVPAGQQIMLLSSKFGDYRVRITDMAGRTLLKAPLTSVRQTYSLKGIAPGVYLFVIYEGAKKIAVKRFIKAAE</sequence>